<organism evidence="5 6">
    <name type="scientific">Nezara viridula</name>
    <name type="common">Southern green stink bug</name>
    <name type="synonym">Cimex viridulus</name>
    <dbReference type="NCBI Taxonomy" id="85310"/>
    <lineage>
        <taxon>Eukaryota</taxon>
        <taxon>Metazoa</taxon>
        <taxon>Ecdysozoa</taxon>
        <taxon>Arthropoda</taxon>
        <taxon>Hexapoda</taxon>
        <taxon>Insecta</taxon>
        <taxon>Pterygota</taxon>
        <taxon>Neoptera</taxon>
        <taxon>Paraneoptera</taxon>
        <taxon>Hemiptera</taxon>
        <taxon>Heteroptera</taxon>
        <taxon>Panheteroptera</taxon>
        <taxon>Pentatomomorpha</taxon>
        <taxon>Pentatomoidea</taxon>
        <taxon>Pentatomidae</taxon>
        <taxon>Pentatominae</taxon>
        <taxon>Nezara</taxon>
    </lineage>
</organism>
<dbReference type="InterPro" id="IPR000859">
    <property type="entry name" value="CUB_dom"/>
</dbReference>
<accession>A0A9P0HS50</accession>
<dbReference type="PROSITE" id="PS01180">
    <property type="entry name" value="CUB"/>
    <property type="match status" value="1"/>
</dbReference>
<keyword evidence="3" id="KW-0732">Signal</keyword>
<protein>
    <recommendedName>
        <fullName evidence="4">CUB domain-containing protein</fullName>
    </recommendedName>
</protein>
<proteinExistence type="predicted"/>
<comment type="caution">
    <text evidence="2">Lacks conserved residue(s) required for the propagation of feature annotation.</text>
</comment>
<dbReference type="SUPFAM" id="SSF49854">
    <property type="entry name" value="Spermadhesin, CUB domain"/>
    <property type="match status" value="1"/>
</dbReference>
<feature type="domain" description="CUB" evidence="4">
    <location>
        <begin position="19"/>
        <end position="150"/>
    </location>
</feature>
<evidence type="ECO:0000313" key="6">
    <source>
        <dbReference type="Proteomes" id="UP001152798"/>
    </source>
</evidence>
<evidence type="ECO:0000313" key="5">
    <source>
        <dbReference type="EMBL" id="CAH1407030.1"/>
    </source>
</evidence>
<gene>
    <name evidence="5" type="ORF">NEZAVI_LOCUS14846</name>
</gene>
<dbReference type="Gene3D" id="2.60.120.290">
    <property type="entry name" value="Spermadhesin, CUB domain"/>
    <property type="match status" value="1"/>
</dbReference>
<dbReference type="AlphaFoldDB" id="A0A9P0HS50"/>
<reference evidence="5" key="1">
    <citation type="submission" date="2022-01" db="EMBL/GenBank/DDBJ databases">
        <authorList>
            <person name="King R."/>
        </authorList>
    </citation>
    <scope>NUCLEOTIDE SEQUENCE</scope>
</reference>
<feature type="signal peptide" evidence="3">
    <location>
        <begin position="1"/>
        <end position="16"/>
    </location>
</feature>
<feature type="chain" id="PRO_5040514622" description="CUB domain-containing protein" evidence="3">
    <location>
        <begin position="17"/>
        <end position="177"/>
    </location>
</feature>
<dbReference type="OrthoDB" id="6138650at2759"/>
<name>A0A9P0HS50_NEZVI</name>
<keyword evidence="1" id="KW-1015">Disulfide bond</keyword>
<keyword evidence="6" id="KW-1185">Reference proteome</keyword>
<evidence type="ECO:0000256" key="3">
    <source>
        <dbReference type="SAM" id="SignalP"/>
    </source>
</evidence>
<evidence type="ECO:0000259" key="4">
    <source>
        <dbReference type="PROSITE" id="PS01180"/>
    </source>
</evidence>
<evidence type="ECO:0000256" key="2">
    <source>
        <dbReference type="PROSITE-ProRule" id="PRU00059"/>
    </source>
</evidence>
<dbReference type="InterPro" id="IPR035914">
    <property type="entry name" value="Sperma_CUB_dom_sf"/>
</dbReference>
<evidence type="ECO:0000256" key="1">
    <source>
        <dbReference type="ARBA" id="ARBA00023157"/>
    </source>
</evidence>
<dbReference type="EMBL" id="OV725083">
    <property type="protein sequence ID" value="CAH1407030.1"/>
    <property type="molecule type" value="Genomic_DNA"/>
</dbReference>
<sequence length="177" mass="19920">MLLLLSSLVALWSVAAEQCGGVLTDPTGVIQTPSFPEAFPVPIRCHWLIDSSALPEDEVQIVVYLTQLFVTTGLTFTEYAFYDPEDPSLQRNPSLLLSVTEQNSITTRWLFTNSRFLVIELELDRLEGNHVRVLDHLLDVFGFNITYEMVTEPVRNDSCSLTDCSFAGNCYINSDYT</sequence>
<dbReference type="Proteomes" id="UP001152798">
    <property type="component" value="Chromosome 7"/>
</dbReference>